<sequence>MDAQELLRRYAAGERDFSKTRLRGIMLDMTDLKDINLSGADLSGADLSGADLSGADLSGADLSGARLCEGIFIKVNFSGADLSGADLTYSGIIKSNFTKAILDGAKMGGEGGVIEDSCFDKASLRGATFIMASIGHTTMRDAVLDGTSFGGDYFFSDLDLTGASLKGSDFILPEYIPPGGGRIILPDGRILGSNSSRV</sequence>
<dbReference type="EMBL" id="AESD01000057">
    <property type="protein sequence ID" value="EHJ14993.1"/>
    <property type="molecule type" value="Genomic_DNA"/>
</dbReference>
<dbReference type="InterPro" id="IPR051082">
    <property type="entry name" value="Pentapeptide-BTB/POZ_domain"/>
</dbReference>
<evidence type="ECO:0000313" key="1">
    <source>
        <dbReference type="EMBL" id="EHJ14993.1"/>
    </source>
</evidence>
<dbReference type="Gene3D" id="2.160.20.80">
    <property type="entry name" value="E3 ubiquitin-protein ligase SopA"/>
    <property type="match status" value="1"/>
</dbReference>
<dbReference type="InterPro" id="IPR001646">
    <property type="entry name" value="5peptide_repeat"/>
</dbReference>
<comment type="caution">
    <text evidence="1">The sequence shown here is derived from an EMBL/GenBank/DDBJ whole genome shotgun (WGS) entry which is preliminary data.</text>
</comment>
<dbReference type="PANTHER" id="PTHR14136:SF17">
    <property type="entry name" value="BTB_POZ DOMAIN-CONTAINING PROTEIN KCTD9"/>
    <property type="match status" value="1"/>
</dbReference>
<accession>G5IYI2</accession>
<gene>
    <name evidence="1" type="ORF">CWATWH0003_0331</name>
</gene>
<evidence type="ECO:0000313" key="2">
    <source>
        <dbReference type="Proteomes" id="UP000003477"/>
    </source>
</evidence>
<dbReference type="SUPFAM" id="SSF141571">
    <property type="entry name" value="Pentapeptide repeat-like"/>
    <property type="match status" value="1"/>
</dbReference>
<dbReference type="AlphaFoldDB" id="G5IYI2"/>
<dbReference type="Proteomes" id="UP000003477">
    <property type="component" value="Unassembled WGS sequence"/>
</dbReference>
<name>G5IYI2_CROWT</name>
<organism evidence="1 2">
    <name type="scientific">Crocosphaera watsonii WH 0003</name>
    <dbReference type="NCBI Taxonomy" id="423471"/>
    <lineage>
        <taxon>Bacteria</taxon>
        <taxon>Bacillati</taxon>
        <taxon>Cyanobacteriota</taxon>
        <taxon>Cyanophyceae</taxon>
        <taxon>Oscillatoriophycideae</taxon>
        <taxon>Chroococcales</taxon>
        <taxon>Aphanothecaceae</taxon>
        <taxon>Crocosphaera</taxon>
    </lineage>
</organism>
<dbReference type="GeneID" id="88764273"/>
<dbReference type="RefSeq" id="WP_007308987.1">
    <property type="nucleotide sequence ID" value="NZ_AESD01000057.1"/>
</dbReference>
<protein>
    <submittedName>
        <fullName evidence="1">Pentapeptide repeat</fullName>
    </submittedName>
</protein>
<proteinExistence type="predicted"/>
<dbReference type="PANTHER" id="PTHR14136">
    <property type="entry name" value="BTB_POZ DOMAIN-CONTAINING PROTEIN KCTD9"/>
    <property type="match status" value="1"/>
</dbReference>
<dbReference type="Pfam" id="PF00805">
    <property type="entry name" value="Pentapeptide"/>
    <property type="match status" value="2"/>
</dbReference>
<dbReference type="PATRIC" id="fig|423471.3.peg.302"/>
<reference evidence="1 2" key="1">
    <citation type="journal article" date="2011" name="Front. Microbiol.">
        <title>Two Strains of Crocosphaera watsonii with Highly Conserved Genomes are Distinguished by Strain-Specific Features.</title>
        <authorList>
            <person name="Bench S.R."/>
            <person name="Ilikchyan I.N."/>
            <person name="Tripp H.J."/>
            <person name="Zehr J.P."/>
        </authorList>
    </citation>
    <scope>NUCLEOTIDE SEQUENCE [LARGE SCALE GENOMIC DNA]</scope>
    <source>
        <strain evidence="1 2">WH 0003</strain>
    </source>
</reference>